<keyword evidence="4" id="KW-0614">Plasmid</keyword>
<dbReference type="RefSeq" id="WP_012754003.1">
    <property type="nucleotide sequence ID" value="NC_012811.1"/>
</dbReference>
<protein>
    <recommendedName>
        <fullName evidence="3">EF-hand domain-containing protein</fullName>
    </recommendedName>
</protein>
<feature type="region of interest" description="Disordered" evidence="1">
    <location>
        <begin position="17"/>
        <end position="66"/>
    </location>
</feature>
<gene>
    <name evidence="4" type="ordered locus">MexAM1_META2p0714</name>
</gene>
<name>C5B526_METEA</name>
<dbReference type="AlphaFoldDB" id="C5B526"/>
<feature type="compositionally biased region" description="Low complexity" evidence="1">
    <location>
        <begin position="349"/>
        <end position="375"/>
    </location>
</feature>
<feature type="region of interest" description="Disordered" evidence="1">
    <location>
        <begin position="282"/>
        <end position="325"/>
    </location>
</feature>
<feature type="compositionally biased region" description="Low complexity" evidence="1">
    <location>
        <begin position="56"/>
        <end position="66"/>
    </location>
</feature>
<dbReference type="SUPFAM" id="SSF47473">
    <property type="entry name" value="EF-hand"/>
    <property type="match status" value="1"/>
</dbReference>
<dbReference type="Gene3D" id="1.10.238.10">
    <property type="entry name" value="EF-hand"/>
    <property type="match status" value="1"/>
</dbReference>
<dbReference type="InterPro" id="IPR002048">
    <property type="entry name" value="EF_hand_dom"/>
</dbReference>
<dbReference type="EMBL" id="CP001511">
    <property type="protein sequence ID" value="ACS43558.1"/>
    <property type="molecule type" value="Genomic_DNA"/>
</dbReference>
<sequence length="424" mass="44149">MARTSLTLAAAVAATLSAAPAAAQTAPEAAPTTAPTARPAPPRPAPPKVRRPAPPTAEAAPTAPATATAALQPAQAARPGLPAGARALADALVPDLRSSVGIPKTIFVQRFVAESLYRFDRENQRTITLDQLRQNISHMEKSVREGADRWWNEANRTKSGKVGRDDAQAAAVDQFRKLTGLSPEQTETKQQSGIRESFERGSAQQFSRFDVNGDGYVVRAEVDHRIAEDIERIERSARITRALVEDGTRGRKGFLDLDKATLALGGAFDALDANRDGILGTEELPASTRRPEVRSAAALKAPSAPAATATPTTATPPAAKPPIAARSAFPGQTTEARALPPAPKKLVAPAAPTATRADAAAAPADAPAQQAARPAVKPRPQPVAKPAAAAAPRPAVDPALFAQPLPTVRGYGAASRTAQPAEAR</sequence>
<accession>C5B526</accession>
<feature type="domain" description="EF-hand" evidence="3">
    <location>
        <begin position="205"/>
        <end position="217"/>
    </location>
</feature>
<dbReference type="Pfam" id="PF13202">
    <property type="entry name" value="EF-hand_5"/>
    <property type="match status" value="2"/>
</dbReference>
<keyword evidence="5" id="KW-1185">Reference proteome</keyword>
<dbReference type="KEGG" id="mea:Mex_2p0714"/>
<geneLocation type="plasmid" evidence="4 5">
    <name>megaplasmid</name>
</geneLocation>
<evidence type="ECO:0000313" key="5">
    <source>
        <dbReference type="Proteomes" id="UP000009081"/>
    </source>
</evidence>
<feature type="compositionally biased region" description="Low complexity" evidence="1">
    <location>
        <begin position="296"/>
        <end position="325"/>
    </location>
</feature>
<evidence type="ECO:0000313" key="4">
    <source>
        <dbReference type="EMBL" id="ACS43558.1"/>
    </source>
</evidence>
<reference evidence="4 5" key="1">
    <citation type="journal article" date="2009" name="PLoS ONE">
        <title>Methylobacterium genome sequences: a reference blueprint to investigate microbial metabolism of C1 compounds from natural and industrial sources.</title>
        <authorList>
            <person name="Vuilleumier S."/>
            <person name="Chistoserdova L."/>
            <person name="Lee M.-C."/>
            <person name="Bringel F."/>
            <person name="Lajus A."/>
            <person name="Zhou Y."/>
            <person name="Gourion B."/>
            <person name="Barbe V."/>
            <person name="Chang J."/>
            <person name="Cruveiller S."/>
            <person name="Dossat C."/>
            <person name="Gillett W."/>
            <person name="Gruffaz C."/>
            <person name="Haugen E."/>
            <person name="Hourcade E."/>
            <person name="Levy R."/>
            <person name="Mangenot S."/>
            <person name="Muller E."/>
            <person name="Nadalig T."/>
            <person name="Pagni M."/>
            <person name="Penny C."/>
            <person name="Peyraud R."/>
            <person name="Robinson D.G."/>
            <person name="Roche D."/>
            <person name="Rouy Z."/>
            <person name="Saenampechek C."/>
            <person name="Salvignol G."/>
            <person name="Vallenet D."/>
            <person name="Wu Z."/>
            <person name="Marx C.J."/>
            <person name="Vorholt J.A."/>
            <person name="Olson M.V."/>
            <person name="Kaul R."/>
            <person name="Weissenbach J."/>
            <person name="Medigue C."/>
            <person name="Lidstrom M.E."/>
        </authorList>
    </citation>
    <scope>NUCLEOTIDE SEQUENCE [LARGE SCALE GENOMIC DNA]</scope>
    <source>
        <strain evidence="5">ATCC 14718 / DSM 1338 / JCM 2805 / NCIMB 9133 / AM1</strain>
    </source>
</reference>
<feature type="chain" id="PRO_5002946005" description="EF-hand domain-containing protein" evidence="2">
    <location>
        <begin position="24"/>
        <end position="424"/>
    </location>
</feature>
<evidence type="ECO:0000259" key="3">
    <source>
        <dbReference type="Pfam" id="PF13202"/>
    </source>
</evidence>
<feature type="domain" description="EF-hand" evidence="3">
    <location>
        <begin position="267"/>
        <end position="284"/>
    </location>
</feature>
<feature type="compositionally biased region" description="Pro residues" evidence="1">
    <location>
        <begin position="38"/>
        <end position="55"/>
    </location>
</feature>
<dbReference type="InterPro" id="IPR011992">
    <property type="entry name" value="EF-hand-dom_pair"/>
</dbReference>
<keyword evidence="2" id="KW-0732">Signal</keyword>
<dbReference type="PROSITE" id="PS00018">
    <property type="entry name" value="EF_HAND_1"/>
    <property type="match status" value="1"/>
</dbReference>
<dbReference type="GO" id="GO:0005509">
    <property type="term" value="F:calcium ion binding"/>
    <property type="evidence" value="ECO:0007669"/>
    <property type="project" value="InterPro"/>
</dbReference>
<feature type="compositionally biased region" description="Low complexity" evidence="1">
    <location>
        <begin position="384"/>
        <end position="396"/>
    </location>
</feature>
<evidence type="ECO:0000256" key="2">
    <source>
        <dbReference type="SAM" id="SignalP"/>
    </source>
</evidence>
<dbReference type="InterPro" id="IPR018247">
    <property type="entry name" value="EF_Hand_1_Ca_BS"/>
</dbReference>
<feature type="signal peptide" evidence="2">
    <location>
        <begin position="1"/>
        <end position="23"/>
    </location>
</feature>
<dbReference type="OrthoDB" id="7474785at2"/>
<organism evidence="4 5">
    <name type="scientific">Methylorubrum extorquens (strain ATCC 14718 / DSM 1338 / JCM 2805 / NCIMB 9133 / AM1)</name>
    <name type="common">Methylobacterium extorquens</name>
    <dbReference type="NCBI Taxonomy" id="272630"/>
    <lineage>
        <taxon>Bacteria</taxon>
        <taxon>Pseudomonadati</taxon>
        <taxon>Pseudomonadota</taxon>
        <taxon>Alphaproteobacteria</taxon>
        <taxon>Hyphomicrobiales</taxon>
        <taxon>Methylobacteriaceae</taxon>
        <taxon>Methylorubrum</taxon>
    </lineage>
</organism>
<feature type="region of interest" description="Disordered" evidence="1">
    <location>
        <begin position="349"/>
        <end position="396"/>
    </location>
</feature>
<proteinExistence type="predicted"/>
<dbReference type="Proteomes" id="UP000009081">
    <property type="component" value="Plasmid megaplasmid"/>
</dbReference>
<feature type="compositionally biased region" description="Low complexity" evidence="1">
    <location>
        <begin position="17"/>
        <end position="37"/>
    </location>
</feature>
<dbReference type="HOGENOM" id="CLU_646902_0_0_5"/>
<evidence type="ECO:0000256" key="1">
    <source>
        <dbReference type="SAM" id="MobiDB-lite"/>
    </source>
</evidence>